<keyword evidence="4 6" id="KW-1133">Transmembrane helix</keyword>
<accession>A0A0W8E6J3</accession>
<dbReference type="InterPro" id="IPR035681">
    <property type="entry name" value="ComA-like_MBL"/>
</dbReference>
<evidence type="ECO:0000256" key="3">
    <source>
        <dbReference type="ARBA" id="ARBA00022692"/>
    </source>
</evidence>
<reference evidence="10" key="1">
    <citation type="journal article" date="2015" name="Proc. Natl. Acad. Sci. U.S.A.">
        <title>Networks of energetic and metabolic interactions define dynamics in microbial communities.</title>
        <authorList>
            <person name="Embree M."/>
            <person name="Liu J.K."/>
            <person name="Al-Bassam M.M."/>
            <person name="Zengler K."/>
        </authorList>
    </citation>
    <scope>NUCLEOTIDE SEQUENCE</scope>
</reference>
<feature type="transmembrane region" description="Helical" evidence="6">
    <location>
        <begin position="5"/>
        <end position="24"/>
    </location>
</feature>
<dbReference type="EMBL" id="LNQE01001853">
    <property type="protein sequence ID" value="KUG04271.1"/>
    <property type="molecule type" value="Genomic_DNA"/>
</dbReference>
<keyword evidence="3 6" id="KW-0812">Transmembrane</keyword>
<dbReference type="NCBIfam" id="TIGR00361">
    <property type="entry name" value="ComEC_Rec2"/>
    <property type="match status" value="1"/>
</dbReference>
<feature type="domain" description="Metallo-beta-lactamase" evidence="7">
    <location>
        <begin position="509"/>
        <end position="694"/>
    </location>
</feature>
<dbReference type="InterPro" id="IPR004477">
    <property type="entry name" value="ComEC_N"/>
</dbReference>
<evidence type="ECO:0000256" key="1">
    <source>
        <dbReference type="ARBA" id="ARBA00004651"/>
    </source>
</evidence>
<dbReference type="InterPro" id="IPR052159">
    <property type="entry name" value="Competence_DNA_uptake"/>
</dbReference>
<feature type="transmembrane region" description="Helical" evidence="6">
    <location>
        <begin position="451"/>
        <end position="470"/>
    </location>
</feature>
<feature type="transmembrane region" description="Helical" evidence="6">
    <location>
        <begin position="44"/>
        <end position="62"/>
    </location>
</feature>
<protein>
    <submittedName>
        <fullName evidence="10">Late competence protein comec, dna transport</fullName>
    </submittedName>
</protein>
<name>A0A0W8E6J3_9ZZZZ</name>
<dbReference type="GO" id="GO:0005886">
    <property type="term" value="C:plasma membrane"/>
    <property type="evidence" value="ECO:0007669"/>
    <property type="project" value="UniProtKB-SubCell"/>
</dbReference>
<organism evidence="10">
    <name type="scientific">hydrocarbon metagenome</name>
    <dbReference type="NCBI Taxonomy" id="938273"/>
    <lineage>
        <taxon>unclassified sequences</taxon>
        <taxon>metagenomes</taxon>
        <taxon>ecological metagenomes</taxon>
    </lineage>
</organism>
<evidence type="ECO:0000259" key="8">
    <source>
        <dbReference type="Pfam" id="PF03772"/>
    </source>
</evidence>
<dbReference type="PANTHER" id="PTHR30619">
    <property type="entry name" value="DNA INTERNALIZATION/COMPETENCE PROTEIN COMEC/REC2"/>
    <property type="match status" value="1"/>
</dbReference>
<comment type="subcellular location">
    <subcellularLocation>
        <location evidence="1">Cell membrane</location>
        <topology evidence="1">Multi-pass membrane protein</topology>
    </subcellularLocation>
</comment>
<dbReference type="Pfam" id="PF13567">
    <property type="entry name" value="DUF4131"/>
    <property type="match status" value="1"/>
</dbReference>
<proteinExistence type="predicted"/>
<dbReference type="SUPFAM" id="SSF56281">
    <property type="entry name" value="Metallo-hydrolase/oxidoreductase"/>
    <property type="match status" value="1"/>
</dbReference>
<dbReference type="Pfam" id="PF00753">
    <property type="entry name" value="Lactamase_B"/>
    <property type="match status" value="1"/>
</dbReference>
<feature type="transmembrane region" description="Helical" evidence="6">
    <location>
        <begin position="389"/>
        <end position="420"/>
    </location>
</feature>
<dbReference type="InterPro" id="IPR036866">
    <property type="entry name" value="RibonucZ/Hydroxyglut_hydro"/>
</dbReference>
<feature type="transmembrane region" description="Helical" evidence="6">
    <location>
        <begin position="476"/>
        <end position="498"/>
    </location>
</feature>
<dbReference type="GO" id="GO:0030420">
    <property type="term" value="P:establishment of competence for transformation"/>
    <property type="evidence" value="ECO:0007669"/>
    <property type="project" value="InterPro"/>
</dbReference>
<feature type="transmembrane region" description="Helical" evidence="6">
    <location>
        <begin position="303"/>
        <end position="322"/>
    </location>
</feature>
<evidence type="ECO:0000259" key="9">
    <source>
        <dbReference type="Pfam" id="PF13567"/>
    </source>
</evidence>
<feature type="transmembrane region" description="Helical" evidence="6">
    <location>
        <begin position="229"/>
        <end position="250"/>
    </location>
</feature>
<evidence type="ECO:0000256" key="2">
    <source>
        <dbReference type="ARBA" id="ARBA00022475"/>
    </source>
</evidence>
<keyword evidence="2" id="KW-1003">Cell membrane</keyword>
<dbReference type="PANTHER" id="PTHR30619:SF1">
    <property type="entry name" value="RECOMBINATION PROTEIN 2"/>
    <property type="match status" value="1"/>
</dbReference>
<keyword evidence="5 6" id="KW-0472">Membrane</keyword>
<dbReference type="Gene3D" id="3.60.15.10">
    <property type="entry name" value="Ribonuclease Z/Hydroxyacylglutathione hydrolase-like"/>
    <property type="match status" value="1"/>
</dbReference>
<feature type="transmembrane region" description="Helical" evidence="6">
    <location>
        <begin position="262"/>
        <end position="282"/>
    </location>
</feature>
<feature type="domain" description="DUF4131" evidence="9">
    <location>
        <begin position="22"/>
        <end position="164"/>
    </location>
</feature>
<dbReference type="CDD" id="cd07731">
    <property type="entry name" value="ComA-like_MBL-fold"/>
    <property type="match status" value="1"/>
</dbReference>
<feature type="domain" description="ComEC/Rec2-related protein" evidence="8">
    <location>
        <begin position="208"/>
        <end position="467"/>
    </location>
</feature>
<dbReference type="AlphaFoldDB" id="A0A0W8E6J3"/>
<evidence type="ECO:0000256" key="6">
    <source>
        <dbReference type="SAM" id="Phobius"/>
    </source>
</evidence>
<evidence type="ECO:0000256" key="4">
    <source>
        <dbReference type="ARBA" id="ARBA00022989"/>
    </source>
</evidence>
<gene>
    <name evidence="10" type="ORF">ASZ90_018278</name>
</gene>
<dbReference type="InterPro" id="IPR004797">
    <property type="entry name" value="Competence_ComEC/Rec2"/>
</dbReference>
<feature type="transmembrane region" description="Helical" evidence="6">
    <location>
        <begin position="357"/>
        <end position="377"/>
    </location>
</feature>
<comment type="caution">
    <text evidence="10">The sequence shown here is derived from an EMBL/GenBank/DDBJ whole genome shotgun (WGS) entry which is preliminary data.</text>
</comment>
<evidence type="ECO:0000259" key="7">
    <source>
        <dbReference type="Pfam" id="PF00753"/>
    </source>
</evidence>
<evidence type="ECO:0000313" key="10">
    <source>
        <dbReference type="EMBL" id="KUG04271.1"/>
    </source>
</evidence>
<evidence type="ECO:0000256" key="5">
    <source>
        <dbReference type="ARBA" id="ARBA00023136"/>
    </source>
</evidence>
<sequence>MVGTWIAVLILFSTGIIISYYGLWYGMLLFPGMMLLFYLLWPRWGREIIAAALVVGLGFAYFQIRELDEMVNPGIAGQRVISGVIADYPVQKADRTSFLIETAENSSHLKYIQVYCDFPAELHRGEQVTLRGILEVPDKPGNPGEFDYYKYLLHQRVFYIMSVELEADIKQIIPVPGISRQLNSYRNRIEETVYDTLPESEAEIFLGMLLGEKENIDADRYEMFQQIGIVHIFAVSGLHIGFLVLFFSYAASLAALSRRNRYFAVMFCMIIYGSLIGWPISVQRAVIMAALALLAQYQGREGGLGNSLGLAGMIIVLLDPYALFTTSFQLSFMATWGLVCLYPAIKSSFQYKNRVWDIILIPLCAQLAVVPLLAYYFNLFSPAGLISNIMISYLAGGIVISGAAALLLVFLPPLAALFLYPSGYMIEILQGLADFISQIPGSYLWVKTPGLAVIASYYLLLLMLLAALYYSWPRRWIWSPSILVIISLIVICLPPSLYKYGTMEIVFLDVGQGDSIFIKTPRGKFIMLDGGGSHFYSVGQKKVIPYLHHRGVREIFMLINSHPDSDHLMGLLEIAEQIPFRYAVIPTALLDAGEYDELKRIASARGAVVLGAAAGQQIHIDEEGLQMEVLSPPAGIESSDYNKLSLVLRCEYGDFSLLLPGDLDKEGLEDITPSGSTNPTLLVKVPHHGSRGSLSEGFYQGFDPYAAVISVGKNNIYGHPNQEVLDCLEKQGIMILRTDQNGAVSFESDGQSMEINCFRK</sequence>
<dbReference type="InterPro" id="IPR025405">
    <property type="entry name" value="DUF4131"/>
</dbReference>
<dbReference type="NCBIfam" id="TIGR00360">
    <property type="entry name" value="ComEC_N-term"/>
    <property type="match status" value="1"/>
</dbReference>
<dbReference type="InterPro" id="IPR001279">
    <property type="entry name" value="Metallo-B-lactamas"/>
</dbReference>
<dbReference type="Pfam" id="PF03772">
    <property type="entry name" value="Competence"/>
    <property type="match status" value="1"/>
</dbReference>